<organism evidence="2 3">
    <name type="scientific">Dryococelus australis</name>
    <dbReference type="NCBI Taxonomy" id="614101"/>
    <lineage>
        <taxon>Eukaryota</taxon>
        <taxon>Metazoa</taxon>
        <taxon>Ecdysozoa</taxon>
        <taxon>Arthropoda</taxon>
        <taxon>Hexapoda</taxon>
        <taxon>Insecta</taxon>
        <taxon>Pterygota</taxon>
        <taxon>Neoptera</taxon>
        <taxon>Polyneoptera</taxon>
        <taxon>Phasmatodea</taxon>
        <taxon>Verophasmatodea</taxon>
        <taxon>Anareolatae</taxon>
        <taxon>Phasmatidae</taxon>
        <taxon>Eurycanthinae</taxon>
        <taxon>Dryococelus</taxon>
    </lineage>
</organism>
<evidence type="ECO:0000256" key="1">
    <source>
        <dbReference type="SAM" id="MobiDB-lite"/>
    </source>
</evidence>
<dbReference type="EMBL" id="JARBHB010000002">
    <property type="protein sequence ID" value="KAJ8891828.1"/>
    <property type="molecule type" value="Genomic_DNA"/>
</dbReference>
<proteinExistence type="predicted"/>
<feature type="region of interest" description="Disordered" evidence="1">
    <location>
        <begin position="55"/>
        <end position="81"/>
    </location>
</feature>
<dbReference type="Proteomes" id="UP001159363">
    <property type="component" value="Chromosome 2"/>
</dbReference>
<sequence>MEWMANGRHEMTLTEQLRRPSLSLMCQWVLDAWVMIPETLVEKSFKKCCISNLLDGTEDDWRSDDTNVDAGESYSNEHSCK</sequence>
<gene>
    <name evidence="2" type="ORF">PR048_004382</name>
</gene>
<evidence type="ECO:0000313" key="2">
    <source>
        <dbReference type="EMBL" id="KAJ8891828.1"/>
    </source>
</evidence>
<reference evidence="2 3" key="1">
    <citation type="submission" date="2023-02" db="EMBL/GenBank/DDBJ databases">
        <title>LHISI_Scaffold_Assembly.</title>
        <authorList>
            <person name="Stuart O.P."/>
            <person name="Cleave R."/>
            <person name="Magrath M.J.L."/>
            <person name="Mikheyev A.S."/>
        </authorList>
    </citation>
    <scope>NUCLEOTIDE SEQUENCE [LARGE SCALE GENOMIC DNA]</scope>
    <source>
        <strain evidence="2">Daus_M_001</strain>
        <tissue evidence="2">Leg muscle</tissue>
    </source>
</reference>
<accession>A0ABQ9I5A3</accession>
<protein>
    <submittedName>
        <fullName evidence="2">Uncharacterized protein</fullName>
    </submittedName>
</protein>
<evidence type="ECO:0000313" key="3">
    <source>
        <dbReference type="Proteomes" id="UP001159363"/>
    </source>
</evidence>
<keyword evidence="3" id="KW-1185">Reference proteome</keyword>
<comment type="caution">
    <text evidence="2">The sequence shown here is derived from an EMBL/GenBank/DDBJ whole genome shotgun (WGS) entry which is preliminary data.</text>
</comment>
<name>A0ABQ9I5A3_9NEOP</name>